<proteinExistence type="predicted"/>
<dbReference type="Proteomes" id="UP000631670">
    <property type="component" value="Unassembled WGS sequence"/>
</dbReference>
<evidence type="ECO:0000313" key="2">
    <source>
        <dbReference type="Proteomes" id="UP000631670"/>
    </source>
</evidence>
<organism evidence="1 2">
    <name type="scientific">Amycolatopsis lexingtonensis</name>
    <dbReference type="NCBI Taxonomy" id="218822"/>
    <lineage>
        <taxon>Bacteria</taxon>
        <taxon>Bacillati</taxon>
        <taxon>Actinomycetota</taxon>
        <taxon>Actinomycetes</taxon>
        <taxon>Pseudonocardiales</taxon>
        <taxon>Pseudonocardiaceae</taxon>
        <taxon>Amycolatopsis</taxon>
    </lineage>
</organism>
<sequence length="56" mass="5971">MKEFESALAAAFDVVPAEATGLAIDRLDGSRSTGSQARLCYTWVADPVRPSVSPCR</sequence>
<dbReference type="EMBL" id="JADBEG010000001">
    <property type="protein sequence ID" value="MBE1492985.1"/>
    <property type="molecule type" value="Genomic_DNA"/>
</dbReference>
<dbReference type="RefSeq" id="WP_158104351.1">
    <property type="nucleotide sequence ID" value="NZ_JADBEG010000001.1"/>
</dbReference>
<gene>
    <name evidence="1" type="ORF">H4696_000085</name>
</gene>
<evidence type="ECO:0000313" key="1">
    <source>
        <dbReference type="EMBL" id="MBE1492985.1"/>
    </source>
</evidence>
<comment type="caution">
    <text evidence="1">The sequence shown here is derived from an EMBL/GenBank/DDBJ whole genome shotgun (WGS) entry which is preliminary data.</text>
</comment>
<reference evidence="1 2" key="1">
    <citation type="submission" date="2020-10" db="EMBL/GenBank/DDBJ databases">
        <title>Sequencing the genomes of 1000 actinobacteria strains.</title>
        <authorList>
            <person name="Klenk H.-P."/>
        </authorList>
    </citation>
    <scope>NUCLEOTIDE SEQUENCE [LARGE SCALE GENOMIC DNA]</scope>
    <source>
        <strain evidence="1 2">DSM 44653</strain>
    </source>
</reference>
<name>A0ABR9HPY5_9PSEU</name>
<protein>
    <submittedName>
        <fullName evidence="1">Uncharacterized protein</fullName>
    </submittedName>
</protein>
<keyword evidence="2" id="KW-1185">Reference proteome</keyword>
<accession>A0ABR9HPY5</accession>